<evidence type="ECO:0000313" key="3">
    <source>
        <dbReference type="Proteomes" id="UP000473525"/>
    </source>
</evidence>
<sequence>MCANRTDDPGLFTPCSSCACAQQLKETSYADPDVERLAVLIGEGLGQVEASHQLWPPAVVKPPPVPAEVRSVASPTAAAPGAVPTTAPPALTPIEEIR</sequence>
<accession>A0A6L6Y166</accession>
<organism evidence="2 3">
    <name type="scientific">Nocardioides agri</name>
    <dbReference type="NCBI Taxonomy" id="2682843"/>
    <lineage>
        <taxon>Bacteria</taxon>
        <taxon>Bacillati</taxon>
        <taxon>Actinomycetota</taxon>
        <taxon>Actinomycetes</taxon>
        <taxon>Propionibacteriales</taxon>
        <taxon>Nocardioidaceae</taxon>
        <taxon>Nocardioides</taxon>
    </lineage>
</organism>
<evidence type="ECO:0000256" key="1">
    <source>
        <dbReference type="SAM" id="MobiDB-lite"/>
    </source>
</evidence>
<dbReference type="AlphaFoldDB" id="A0A6L6Y166"/>
<dbReference type="PROSITE" id="PS51257">
    <property type="entry name" value="PROKAR_LIPOPROTEIN"/>
    <property type="match status" value="1"/>
</dbReference>
<protein>
    <submittedName>
        <fullName evidence="2">Uncharacterized protein</fullName>
    </submittedName>
</protein>
<name>A0A6L6Y166_9ACTN</name>
<dbReference type="EMBL" id="WSEK01000005">
    <property type="protein sequence ID" value="MVQ51305.1"/>
    <property type="molecule type" value="Genomic_DNA"/>
</dbReference>
<feature type="compositionally biased region" description="Low complexity" evidence="1">
    <location>
        <begin position="75"/>
        <end position="85"/>
    </location>
</feature>
<evidence type="ECO:0000313" key="2">
    <source>
        <dbReference type="EMBL" id="MVQ51305.1"/>
    </source>
</evidence>
<feature type="region of interest" description="Disordered" evidence="1">
    <location>
        <begin position="72"/>
        <end position="98"/>
    </location>
</feature>
<dbReference type="RefSeq" id="WP_157346102.1">
    <property type="nucleotide sequence ID" value="NZ_WSEK01000005.1"/>
</dbReference>
<proteinExistence type="predicted"/>
<gene>
    <name evidence="2" type="ORF">GON03_19155</name>
</gene>
<reference evidence="2 3" key="1">
    <citation type="submission" date="2019-12" db="EMBL/GenBank/DDBJ databases">
        <authorList>
            <person name="Huq M.A."/>
        </authorList>
    </citation>
    <scope>NUCLEOTIDE SEQUENCE [LARGE SCALE GENOMIC DNA]</scope>
    <source>
        <strain evidence="2 3">MAH-18</strain>
    </source>
</reference>
<keyword evidence="3" id="KW-1185">Reference proteome</keyword>
<dbReference type="Proteomes" id="UP000473525">
    <property type="component" value="Unassembled WGS sequence"/>
</dbReference>
<comment type="caution">
    <text evidence="2">The sequence shown here is derived from an EMBL/GenBank/DDBJ whole genome shotgun (WGS) entry which is preliminary data.</text>
</comment>